<gene>
    <name evidence="8" type="ORF">DEACI_2430</name>
    <name evidence="9" type="ORF">DEACI_3502</name>
</gene>
<feature type="domain" description="Major facilitator superfamily (MFS) profile" evidence="7">
    <location>
        <begin position="1"/>
        <end position="485"/>
    </location>
</feature>
<evidence type="ECO:0000313" key="9">
    <source>
        <dbReference type="EMBL" id="CEJ09019.1"/>
    </source>
</evidence>
<evidence type="ECO:0000256" key="3">
    <source>
        <dbReference type="ARBA" id="ARBA00022692"/>
    </source>
</evidence>
<feature type="transmembrane region" description="Helical" evidence="6">
    <location>
        <begin position="338"/>
        <end position="364"/>
    </location>
</feature>
<feature type="transmembrane region" description="Helical" evidence="6">
    <location>
        <begin position="461"/>
        <end position="481"/>
    </location>
</feature>
<feature type="transmembrane region" description="Helical" evidence="6">
    <location>
        <begin position="310"/>
        <end position="332"/>
    </location>
</feature>
<keyword evidence="2" id="KW-0813">Transport</keyword>
<dbReference type="InterPro" id="IPR020846">
    <property type="entry name" value="MFS_dom"/>
</dbReference>
<evidence type="ECO:0000256" key="1">
    <source>
        <dbReference type="ARBA" id="ARBA00004651"/>
    </source>
</evidence>
<dbReference type="Proteomes" id="UP001071230">
    <property type="component" value="Unassembled WGS sequence"/>
</dbReference>
<keyword evidence="3 6" id="KW-0812">Transmembrane</keyword>
<dbReference type="InterPro" id="IPR011701">
    <property type="entry name" value="MFS"/>
</dbReference>
<evidence type="ECO:0000313" key="8">
    <source>
        <dbReference type="EMBL" id="CAA7601762.1"/>
    </source>
</evidence>
<dbReference type="Pfam" id="PF07690">
    <property type="entry name" value="MFS_1"/>
    <property type="match status" value="2"/>
</dbReference>
<feature type="transmembrane region" description="Helical" evidence="6">
    <location>
        <begin position="21"/>
        <end position="42"/>
    </location>
</feature>
<keyword evidence="5 6" id="KW-0472">Membrane</keyword>
<reference evidence="8" key="2">
    <citation type="submission" date="2020-01" db="EMBL/GenBank/DDBJ databases">
        <authorList>
            <person name="Hornung B."/>
        </authorList>
    </citation>
    <scope>NUCLEOTIDE SEQUENCE</scope>
    <source>
        <strain evidence="8">PacBioINE</strain>
    </source>
</reference>
<dbReference type="Proteomes" id="UP000836597">
    <property type="component" value="Chromosome"/>
</dbReference>
<evidence type="ECO:0000256" key="5">
    <source>
        <dbReference type="ARBA" id="ARBA00023136"/>
    </source>
</evidence>
<protein>
    <submittedName>
        <fullName evidence="9">Arabinose efflux permease protein</fullName>
    </submittedName>
    <submittedName>
        <fullName evidence="8">Major facilitator superfamily transporter</fullName>
    </submittedName>
</protein>
<comment type="subcellular location">
    <subcellularLocation>
        <location evidence="1">Cell membrane</location>
        <topology evidence="1">Multi-pass membrane protein</topology>
    </subcellularLocation>
</comment>
<evidence type="ECO:0000256" key="6">
    <source>
        <dbReference type="SAM" id="Phobius"/>
    </source>
</evidence>
<reference evidence="9" key="1">
    <citation type="submission" date="2014-11" db="EMBL/GenBank/DDBJ databases">
        <authorList>
            <person name="Hornung B.V."/>
        </authorList>
    </citation>
    <scope>NUCLEOTIDE SEQUENCE</scope>
    <source>
        <strain evidence="9">INE</strain>
    </source>
</reference>
<dbReference type="RefSeq" id="WP_261487521.1">
    <property type="nucleotide sequence ID" value="NZ_CDGJ01000110.1"/>
</dbReference>
<dbReference type="PROSITE" id="PS50850">
    <property type="entry name" value="MFS"/>
    <property type="match status" value="1"/>
</dbReference>
<dbReference type="EMBL" id="CDGJ01000110">
    <property type="protein sequence ID" value="CEJ09019.1"/>
    <property type="molecule type" value="Genomic_DNA"/>
</dbReference>
<dbReference type="KEGG" id="aacx:DEACI_2430"/>
<dbReference type="PANTHER" id="PTHR23520:SF5">
    <property type="entry name" value="TRANSPORTER, PUTATIVE (AFU_ORTHOLOGUE AFUA_3G04000)-RELATED"/>
    <property type="match status" value="1"/>
</dbReference>
<dbReference type="PANTHER" id="PTHR23520">
    <property type="entry name" value="TRANSPORTER, PUTATIVE (AFU_ORTHOLOGUE AFUA_3G04000)-RELATED"/>
    <property type="match status" value="1"/>
</dbReference>
<proteinExistence type="predicted"/>
<organism evidence="8">
    <name type="scientific">Acididesulfobacillus acetoxydans</name>
    <dbReference type="NCBI Taxonomy" id="1561005"/>
    <lineage>
        <taxon>Bacteria</taxon>
        <taxon>Bacillati</taxon>
        <taxon>Bacillota</taxon>
        <taxon>Clostridia</taxon>
        <taxon>Eubacteriales</taxon>
        <taxon>Peptococcaceae</taxon>
        <taxon>Acididesulfobacillus</taxon>
    </lineage>
</organism>
<feature type="transmembrane region" description="Helical" evidence="6">
    <location>
        <begin position="376"/>
        <end position="403"/>
    </location>
</feature>
<dbReference type="InterPro" id="IPR036259">
    <property type="entry name" value="MFS_trans_sf"/>
</dbReference>
<accession>A0A8S0WGC3</accession>
<dbReference type="GO" id="GO:0005886">
    <property type="term" value="C:plasma membrane"/>
    <property type="evidence" value="ECO:0007669"/>
    <property type="project" value="UniProtKB-SubCell"/>
</dbReference>
<sequence length="492" mass="51226">MVKEEKNILAKIELKSAAKRLVLIRGLRSLGQGAMVVDLTLYLKALNWSGAAIGGVTSAAGLAGAALILMVGILSDRKGRKPFLLIYEFLTITAAVAASITTHALVLVLAIVVAGFGRGQSGAAGPFSPAEQAWLARLINPAQRGLIFSLNNAVGFIGMAVGAVIGGIPALFPGKDPLTAYRPVFLMVGVVSVICMLILLGMREDSGDFPVPADRAVSGAVPAAAGPGAATIAGIPGTGAAAGAAGVAAAARVPRIREGEREFKAEADRSNEKVLVTAGAAPPEEAEEVIGVGEREKAVRKQENASMLKLALVNALNGLAIGLTGPMMAYWFNIRYGVSPAAIGMTLSVGYLLTGISSVMNGFLAQRVGVVKSVTWMRVLGSILMLTLPWMPNFALASVIFVIRNAINRGTTGNRFALSASLTRDRRRGLATSINALSMRLPSSIGPGITGYLFDMGFLSLPLYLTATLQLVNAAIFQVVFGRYDKAAKQAL</sequence>
<evidence type="ECO:0000259" key="7">
    <source>
        <dbReference type="PROSITE" id="PS50850"/>
    </source>
</evidence>
<dbReference type="Gene3D" id="1.20.1250.20">
    <property type="entry name" value="MFS general substrate transporter like domains"/>
    <property type="match status" value="2"/>
</dbReference>
<evidence type="ECO:0000313" key="10">
    <source>
        <dbReference type="Proteomes" id="UP001071230"/>
    </source>
</evidence>
<dbReference type="GO" id="GO:0022857">
    <property type="term" value="F:transmembrane transporter activity"/>
    <property type="evidence" value="ECO:0007669"/>
    <property type="project" value="InterPro"/>
</dbReference>
<feature type="transmembrane region" description="Helical" evidence="6">
    <location>
        <begin position="184"/>
        <end position="202"/>
    </location>
</feature>
<evidence type="ECO:0000256" key="2">
    <source>
        <dbReference type="ARBA" id="ARBA00022448"/>
    </source>
</evidence>
<keyword evidence="4 6" id="KW-1133">Transmembrane helix</keyword>
<dbReference type="AlphaFoldDB" id="A0A8S0WGC3"/>
<dbReference type="SUPFAM" id="SSF103473">
    <property type="entry name" value="MFS general substrate transporter"/>
    <property type="match status" value="1"/>
</dbReference>
<dbReference type="EMBL" id="LR746496">
    <property type="protein sequence ID" value="CAA7601762.1"/>
    <property type="molecule type" value="Genomic_DNA"/>
</dbReference>
<name>A0A8S0WGC3_9FIRM</name>
<feature type="transmembrane region" description="Helical" evidence="6">
    <location>
        <begin position="153"/>
        <end position="172"/>
    </location>
</feature>
<feature type="transmembrane region" description="Helical" evidence="6">
    <location>
        <begin position="229"/>
        <end position="251"/>
    </location>
</feature>
<evidence type="ECO:0000256" key="4">
    <source>
        <dbReference type="ARBA" id="ARBA00022989"/>
    </source>
</evidence>
<keyword evidence="10" id="KW-1185">Reference proteome</keyword>
<feature type="transmembrane region" description="Helical" evidence="6">
    <location>
        <begin position="86"/>
        <end position="116"/>
    </location>
</feature>
<feature type="transmembrane region" description="Helical" evidence="6">
    <location>
        <begin position="48"/>
        <end position="74"/>
    </location>
</feature>